<sequence>MGAFLFAAPATTDTVTDYQINGANIRAAADGHSPSIGRGYIGDGITMICATYGPAVEGT</sequence>
<dbReference type="EMBL" id="JAPWIS010000017">
    <property type="protein sequence ID" value="MCZ4587717.1"/>
    <property type="molecule type" value="Genomic_DNA"/>
</dbReference>
<keyword evidence="2" id="KW-0614">Plasmid</keyword>
<accession>A0AAX3YQG3</accession>
<evidence type="ECO:0000313" key="4">
    <source>
        <dbReference type="Proteomes" id="UP001231166"/>
    </source>
</evidence>
<dbReference type="Proteomes" id="UP001231166">
    <property type="component" value="Plasmid pRho-VOC14-C342"/>
</dbReference>
<name>A0AAX3YQG3_RHOOP</name>
<protein>
    <submittedName>
        <fullName evidence="2">Uncharacterized protein</fullName>
    </submittedName>
</protein>
<reference evidence="2" key="2">
    <citation type="submission" date="2023-07" db="EMBL/GenBank/DDBJ databases">
        <title>Genomic analysis of Rhodococcus opacus VOC-14 with glycol ethers degradation activity.</title>
        <authorList>
            <person name="Narkevich D.A."/>
            <person name="Hlushen A.M."/>
            <person name="Akhremchuk A.E."/>
            <person name="Sikolenko M.A."/>
            <person name="Valentovich L.N."/>
        </authorList>
    </citation>
    <scope>NUCLEOTIDE SEQUENCE</scope>
    <source>
        <strain evidence="2">VOC-14</strain>
        <plasmid evidence="2">pRho-VOC14-C342</plasmid>
    </source>
</reference>
<evidence type="ECO:0000313" key="3">
    <source>
        <dbReference type="Proteomes" id="UP001066327"/>
    </source>
</evidence>
<dbReference type="RefSeq" id="WP_269592063.1">
    <property type="nucleotide sequence ID" value="NZ_CP130954.1"/>
</dbReference>
<gene>
    <name evidence="1" type="ORF">O4328_29185</name>
    <name evidence="2" type="ORF">Q5707_38655</name>
</gene>
<proteinExistence type="predicted"/>
<reference evidence="1" key="1">
    <citation type="submission" date="2022-12" db="EMBL/GenBank/DDBJ databases">
        <authorList>
            <person name="Krivoruchko A.V."/>
            <person name="Elkin A."/>
        </authorList>
    </citation>
    <scope>NUCLEOTIDE SEQUENCE</scope>
    <source>
        <strain evidence="1">IEGM 249</strain>
    </source>
</reference>
<dbReference type="EMBL" id="CP130954">
    <property type="protein sequence ID" value="WLF51288.1"/>
    <property type="molecule type" value="Genomic_DNA"/>
</dbReference>
<dbReference type="AlphaFoldDB" id="A0AAX3YQG3"/>
<evidence type="ECO:0000313" key="2">
    <source>
        <dbReference type="EMBL" id="WLF51288.1"/>
    </source>
</evidence>
<dbReference type="Proteomes" id="UP001066327">
    <property type="component" value="Unassembled WGS sequence"/>
</dbReference>
<evidence type="ECO:0000313" key="1">
    <source>
        <dbReference type="EMBL" id="MCZ4587717.1"/>
    </source>
</evidence>
<organism evidence="2 4">
    <name type="scientific">Rhodococcus opacus</name>
    <name type="common">Nocardia opaca</name>
    <dbReference type="NCBI Taxonomy" id="37919"/>
    <lineage>
        <taxon>Bacteria</taxon>
        <taxon>Bacillati</taxon>
        <taxon>Actinomycetota</taxon>
        <taxon>Actinomycetes</taxon>
        <taxon>Mycobacteriales</taxon>
        <taxon>Nocardiaceae</taxon>
        <taxon>Rhodococcus</taxon>
    </lineage>
</organism>
<keyword evidence="3" id="KW-1185">Reference proteome</keyword>
<geneLocation type="plasmid" evidence="2 4">
    <name>pRho-VOC14-C342</name>
</geneLocation>